<comment type="subcellular location">
    <subcellularLocation>
        <location evidence="1">Membrane</location>
    </subcellularLocation>
</comment>
<dbReference type="Proteomes" id="UP001595384">
    <property type="component" value="Unassembled WGS sequence"/>
</dbReference>
<dbReference type="InterPro" id="IPR006694">
    <property type="entry name" value="Fatty_acid_hydroxylase"/>
</dbReference>
<reference evidence="8" key="1">
    <citation type="journal article" date="2019" name="Int. J. Syst. Evol. Microbiol.">
        <title>The Global Catalogue of Microorganisms (GCM) 10K type strain sequencing project: providing services to taxonomists for standard genome sequencing and annotation.</title>
        <authorList>
            <consortium name="The Broad Institute Genomics Platform"/>
            <consortium name="The Broad Institute Genome Sequencing Center for Infectious Disease"/>
            <person name="Wu L."/>
            <person name="Ma J."/>
        </authorList>
    </citation>
    <scope>NUCLEOTIDE SEQUENCE [LARGE SCALE GENOMIC DNA]</scope>
    <source>
        <strain evidence="8">KCTC 62784</strain>
    </source>
</reference>
<feature type="transmembrane region" description="Helical" evidence="5">
    <location>
        <begin position="6"/>
        <end position="23"/>
    </location>
</feature>
<dbReference type="PANTHER" id="PTHR11863">
    <property type="entry name" value="STEROL DESATURASE"/>
    <property type="match status" value="1"/>
</dbReference>
<feature type="domain" description="Fatty acid hydroxylase" evidence="6">
    <location>
        <begin position="89"/>
        <end position="225"/>
    </location>
</feature>
<keyword evidence="4 5" id="KW-0472">Membrane</keyword>
<keyword evidence="8" id="KW-1185">Reference proteome</keyword>
<keyword evidence="2 5" id="KW-0812">Transmembrane</keyword>
<evidence type="ECO:0000256" key="3">
    <source>
        <dbReference type="ARBA" id="ARBA00022989"/>
    </source>
</evidence>
<proteinExistence type="predicted"/>
<feature type="transmembrane region" description="Helical" evidence="5">
    <location>
        <begin position="44"/>
        <end position="70"/>
    </location>
</feature>
<evidence type="ECO:0000259" key="6">
    <source>
        <dbReference type="Pfam" id="PF04116"/>
    </source>
</evidence>
<evidence type="ECO:0000256" key="4">
    <source>
        <dbReference type="ARBA" id="ARBA00023136"/>
    </source>
</evidence>
<dbReference type="GO" id="GO:0016491">
    <property type="term" value="F:oxidoreductase activity"/>
    <property type="evidence" value="ECO:0007669"/>
    <property type="project" value="UniProtKB-KW"/>
</dbReference>
<evidence type="ECO:0000313" key="8">
    <source>
        <dbReference type="Proteomes" id="UP001595384"/>
    </source>
</evidence>
<dbReference type="EC" id="1.-.-.-" evidence="7"/>
<sequence>MNYYNAWLQWGFFLLVFLVLAIWESNRPRRTLAQVKILRWLNHFSLFAINMTLSHFIIPFFAISSALWAREHNFGILVTLNINPYIAVIVTVLALDLALYLFHVLMHRLPVLWRVHQVHHSDTDLDTSTALRFHPIEFLLMLWVRIGAVTLLGAPVLGVVVYELLFSGMLIFNHCNIKLHPLRERQLRWLIVTPDVHRIHHSLNEKEHNSNLGFVFSFWDRSLGTHIIDPLLGHPAMRLGLSFARRSREQWLDRLICLPFRRNIDK</sequence>
<evidence type="ECO:0000256" key="1">
    <source>
        <dbReference type="ARBA" id="ARBA00004370"/>
    </source>
</evidence>
<dbReference type="Pfam" id="PF04116">
    <property type="entry name" value="FA_hydroxylase"/>
    <property type="match status" value="1"/>
</dbReference>
<evidence type="ECO:0000256" key="5">
    <source>
        <dbReference type="SAM" id="Phobius"/>
    </source>
</evidence>
<feature type="transmembrane region" description="Helical" evidence="5">
    <location>
        <begin position="82"/>
        <end position="102"/>
    </location>
</feature>
<keyword evidence="3 5" id="KW-1133">Transmembrane helix</keyword>
<feature type="transmembrane region" description="Helical" evidence="5">
    <location>
        <begin position="142"/>
        <end position="172"/>
    </location>
</feature>
<comment type="caution">
    <text evidence="7">The sequence shown here is derived from an EMBL/GenBank/DDBJ whole genome shotgun (WGS) entry which is preliminary data.</text>
</comment>
<dbReference type="InterPro" id="IPR050307">
    <property type="entry name" value="Sterol_Desaturase_Related"/>
</dbReference>
<accession>A0ABV7C9D1</accession>
<keyword evidence="7" id="KW-0560">Oxidoreductase</keyword>
<dbReference type="RefSeq" id="WP_123016103.1">
    <property type="nucleotide sequence ID" value="NZ_AP024911.1"/>
</dbReference>
<evidence type="ECO:0000313" key="7">
    <source>
        <dbReference type="EMBL" id="MFC3023994.1"/>
    </source>
</evidence>
<organism evidence="7 8">
    <name type="scientific">Vibrio zhugei</name>
    <dbReference type="NCBI Taxonomy" id="2479546"/>
    <lineage>
        <taxon>Bacteria</taxon>
        <taxon>Pseudomonadati</taxon>
        <taxon>Pseudomonadota</taxon>
        <taxon>Gammaproteobacteria</taxon>
        <taxon>Vibrionales</taxon>
        <taxon>Vibrionaceae</taxon>
        <taxon>Vibrio</taxon>
    </lineage>
</organism>
<evidence type="ECO:0000256" key="2">
    <source>
        <dbReference type="ARBA" id="ARBA00022692"/>
    </source>
</evidence>
<gene>
    <name evidence="7" type="ORF">ACFODT_09160</name>
</gene>
<protein>
    <submittedName>
        <fullName evidence="7">Sterol desaturase family protein</fullName>
        <ecNumber evidence="7">1.-.-.-</ecNumber>
    </submittedName>
</protein>
<name>A0ABV7C9D1_9VIBR</name>
<dbReference type="EMBL" id="JBHRSE010000060">
    <property type="protein sequence ID" value="MFC3023994.1"/>
    <property type="molecule type" value="Genomic_DNA"/>
</dbReference>